<reference evidence="2" key="1">
    <citation type="submission" date="2023-07" db="EMBL/GenBank/DDBJ databases">
        <title>Chromosome-level genome assembly of Artemia franciscana.</title>
        <authorList>
            <person name="Jo E."/>
        </authorList>
    </citation>
    <scope>NUCLEOTIDE SEQUENCE</scope>
    <source>
        <tissue evidence="2">Whole body</tissue>
    </source>
</reference>
<dbReference type="Proteomes" id="UP001187531">
    <property type="component" value="Unassembled WGS sequence"/>
</dbReference>
<evidence type="ECO:0000313" key="2">
    <source>
        <dbReference type="EMBL" id="KAK2708216.1"/>
    </source>
</evidence>
<protein>
    <submittedName>
        <fullName evidence="2">Uncharacterized protein</fullName>
    </submittedName>
</protein>
<organism evidence="2 3">
    <name type="scientific">Artemia franciscana</name>
    <name type="common">Brine shrimp</name>
    <name type="synonym">Artemia sanfranciscana</name>
    <dbReference type="NCBI Taxonomy" id="6661"/>
    <lineage>
        <taxon>Eukaryota</taxon>
        <taxon>Metazoa</taxon>
        <taxon>Ecdysozoa</taxon>
        <taxon>Arthropoda</taxon>
        <taxon>Crustacea</taxon>
        <taxon>Branchiopoda</taxon>
        <taxon>Anostraca</taxon>
        <taxon>Artemiidae</taxon>
        <taxon>Artemia</taxon>
    </lineage>
</organism>
<sequence>MKVDENPVDSRKDPNPPFTSPGRQLPKLSAETQVLFDLITRIDISVRQISSKIALLRTELAQKPSYEEMHKYVDGAFLDLDSRLQKTEEKYTQTSQQTDEIREIVREETFCHHEAQRRKMNIIVKNLPNKELMM</sequence>
<evidence type="ECO:0000313" key="3">
    <source>
        <dbReference type="Proteomes" id="UP001187531"/>
    </source>
</evidence>
<gene>
    <name evidence="2" type="ORF">QYM36_013968</name>
</gene>
<accession>A0AA88HIK9</accession>
<feature type="compositionally biased region" description="Basic and acidic residues" evidence="1">
    <location>
        <begin position="1"/>
        <end position="14"/>
    </location>
</feature>
<comment type="caution">
    <text evidence="2">The sequence shown here is derived from an EMBL/GenBank/DDBJ whole genome shotgun (WGS) entry which is preliminary data.</text>
</comment>
<dbReference type="AlphaFoldDB" id="A0AA88HIK9"/>
<keyword evidence="3" id="KW-1185">Reference proteome</keyword>
<proteinExistence type="predicted"/>
<name>A0AA88HIK9_ARTSF</name>
<feature type="region of interest" description="Disordered" evidence="1">
    <location>
        <begin position="1"/>
        <end position="26"/>
    </location>
</feature>
<dbReference type="EMBL" id="JAVRJZ010000018">
    <property type="protein sequence ID" value="KAK2708216.1"/>
    <property type="molecule type" value="Genomic_DNA"/>
</dbReference>
<evidence type="ECO:0000256" key="1">
    <source>
        <dbReference type="SAM" id="MobiDB-lite"/>
    </source>
</evidence>